<proteinExistence type="predicted"/>
<name>A0A2I0VG32_9ASPA</name>
<evidence type="ECO:0000313" key="2">
    <source>
        <dbReference type="Proteomes" id="UP000233837"/>
    </source>
</evidence>
<dbReference type="AlphaFoldDB" id="A0A2I0VG32"/>
<dbReference type="EMBL" id="KZ503666">
    <property type="protein sequence ID" value="PKU62376.1"/>
    <property type="molecule type" value="Genomic_DNA"/>
</dbReference>
<keyword evidence="2" id="KW-1185">Reference proteome</keyword>
<sequence length="91" mass="10177">MELEKVCGECNAIGDWVRSGNCQDPFGTQHINLDDEKTIGFMETPIDTSLDVDCSEQNLREYFVGTTKRIMPSSSKGPIQTKKSKMLVDDC</sequence>
<protein>
    <submittedName>
        <fullName evidence="1">Uncharacterized protein</fullName>
    </submittedName>
</protein>
<gene>
    <name evidence="1" type="ORF">MA16_Dca024048</name>
</gene>
<reference evidence="1 2" key="1">
    <citation type="journal article" date="2016" name="Sci. Rep.">
        <title>The Dendrobium catenatum Lindl. genome sequence provides insights into polysaccharide synthase, floral development and adaptive evolution.</title>
        <authorList>
            <person name="Zhang G.Q."/>
            <person name="Xu Q."/>
            <person name="Bian C."/>
            <person name="Tsai W.C."/>
            <person name="Yeh C.M."/>
            <person name="Liu K.W."/>
            <person name="Yoshida K."/>
            <person name="Zhang L.S."/>
            <person name="Chang S.B."/>
            <person name="Chen F."/>
            <person name="Shi Y."/>
            <person name="Su Y.Y."/>
            <person name="Zhang Y.Q."/>
            <person name="Chen L.J."/>
            <person name="Yin Y."/>
            <person name="Lin M."/>
            <person name="Huang H."/>
            <person name="Deng H."/>
            <person name="Wang Z.W."/>
            <person name="Zhu S.L."/>
            <person name="Zhao X."/>
            <person name="Deng C."/>
            <person name="Niu S.C."/>
            <person name="Huang J."/>
            <person name="Wang M."/>
            <person name="Liu G.H."/>
            <person name="Yang H.J."/>
            <person name="Xiao X.J."/>
            <person name="Hsiao Y.Y."/>
            <person name="Wu W.L."/>
            <person name="Chen Y.Y."/>
            <person name="Mitsuda N."/>
            <person name="Ohme-Takagi M."/>
            <person name="Luo Y.B."/>
            <person name="Van de Peer Y."/>
            <person name="Liu Z.J."/>
        </authorList>
    </citation>
    <scope>NUCLEOTIDE SEQUENCE [LARGE SCALE GENOMIC DNA]</scope>
    <source>
        <tissue evidence="1">The whole plant</tissue>
    </source>
</reference>
<accession>A0A2I0VG32</accession>
<reference evidence="1 2" key="2">
    <citation type="journal article" date="2017" name="Nature">
        <title>The Apostasia genome and the evolution of orchids.</title>
        <authorList>
            <person name="Zhang G.Q."/>
            <person name="Liu K.W."/>
            <person name="Li Z."/>
            <person name="Lohaus R."/>
            <person name="Hsiao Y.Y."/>
            <person name="Niu S.C."/>
            <person name="Wang J.Y."/>
            <person name="Lin Y.C."/>
            <person name="Xu Q."/>
            <person name="Chen L.J."/>
            <person name="Yoshida K."/>
            <person name="Fujiwara S."/>
            <person name="Wang Z.W."/>
            <person name="Zhang Y.Q."/>
            <person name="Mitsuda N."/>
            <person name="Wang M."/>
            <person name="Liu G.H."/>
            <person name="Pecoraro L."/>
            <person name="Huang H.X."/>
            <person name="Xiao X.J."/>
            <person name="Lin M."/>
            <person name="Wu X.Y."/>
            <person name="Wu W.L."/>
            <person name="Chen Y.Y."/>
            <person name="Chang S.B."/>
            <person name="Sakamoto S."/>
            <person name="Ohme-Takagi M."/>
            <person name="Yagi M."/>
            <person name="Zeng S.J."/>
            <person name="Shen C.Y."/>
            <person name="Yeh C.M."/>
            <person name="Luo Y.B."/>
            <person name="Tsai W.C."/>
            <person name="Van de Peer Y."/>
            <person name="Liu Z.J."/>
        </authorList>
    </citation>
    <scope>NUCLEOTIDE SEQUENCE [LARGE SCALE GENOMIC DNA]</scope>
    <source>
        <tissue evidence="1">The whole plant</tissue>
    </source>
</reference>
<dbReference type="Proteomes" id="UP000233837">
    <property type="component" value="Unassembled WGS sequence"/>
</dbReference>
<organism evidence="1 2">
    <name type="scientific">Dendrobium catenatum</name>
    <dbReference type="NCBI Taxonomy" id="906689"/>
    <lineage>
        <taxon>Eukaryota</taxon>
        <taxon>Viridiplantae</taxon>
        <taxon>Streptophyta</taxon>
        <taxon>Embryophyta</taxon>
        <taxon>Tracheophyta</taxon>
        <taxon>Spermatophyta</taxon>
        <taxon>Magnoliopsida</taxon>
        <taxon>Liliopsida</taxon>
        <taxon>Asparagales</taxon>
        <taxon>Orchidaceae</taxon>
        <taxon>Epidendroideae</taxon>
        <taxon>Malaxideae</taxon>
        <taxon>Dendrobiinae</taxon>
        <taxon>Dendrobium</taxon>
    </lineage>
</organism>
<evidence type="ECO:0000313" key="1">
    <source>
        <dbReference type="EMBL" id="PKU62376.1"/>
    </source>
</evidence>